<protein>
    <recommendedName>
        <fullName evidence="6">ATP:glycerol 3-phosphotransferase</fullName>
    </recommendedName>
</protein>
<dbReference type="InParanoid" id="Q9HJ76"/>
<dbReference type="InterPro" id="IPR018484">
    <property type="entry name" value="FGGY_N"/>
</dbReference>
<dbReference type="KEGG" id="tac:Ta1096"/>
<dbReference type="Pfam" id="PF00370">
    <property type="entry name" value="FGGY_N"/>
    <property type="match status" value="1"/>
</dbReference>
<name>Q9HJ76_THEAC</name>
<dbReference type="InterPro" id="IPR000577">
    <property type="entry name" value="Carb_kinase_FGGY"/>
</dbReference>
<dbReference type="GO" id="GO:0006071">
    <property type="term" value="P:glycerol metabolic process"/>
    <property type="evidence" value="ECO:0007669"/>
    <property type="project" value="TreeGrafter"/>
</dbReference>
<dbReference type="Pfam" id="PF02782">
    <property type="entry name" value="FGGY_C"/>
    <property type="match status" value="1"/>
</dbReference>
<dbReference type="FunCoup" id="Q9HJ76">
    <property type="interactions" value="79"/>
</dbReference>
<dbReference type="eggNOG" id="arCOG00024">
    <property type="taxonomic scope" value="Archaea"/>
</dbReference>
<evidence type="ECO:0000256" key="4">
    <source>
        <dbReference type="ARBA" id="ARBA00022777"/>
    </source>
</evidence>
<organism evidence="10 11">
    <name type="scientific">Thermoplasma acidophilum (strain ATCC 25905 / DSM 1728 / JCM 9062 / NBRC 15155 / AMRC-C165)</name>
    <dbReference type="NCBI Taxonomy" id="273075"/>
    <lineage>
        <taxon>Archaea</taxon>
        <taxon>Methanobacteriati</taxon>
        <taxon>Thermoplasmatota</taxon>
        <taxon>Thermoplasmata</taxon>
        <taxon>Thermoplasmatales</taxon>
        <taxon>Thermoplasmataceae</taxon>
        <taxon>Thermoplasma</taxon>
    </lineage>
</organism>
<dbReference type="EnsemblBacteria" id="CAC12223">
    <property type="protein sequence ID" value="CAC12223"/>
    <property type="gene ID" value="CAC12223"/>
</dbReference>
<dbReference type="SUPFAM" id="SSF53067">
    <property type="entry name" value="Actin-like ATPase domain"/>
    <property type="match status" value="2"/>
</dbReference>
<dbReference type="InterPro" id="IPR018485">
    <property type="entry name" value="FGGY_C"/>
</dbReference>
<dbReference type="PANTHER" id="PTHR10196:SF69">
    <property type="entry name" value="GLYCEROL KINASE"/>
    <property type="match status" value="1"/>
</dbReference>
<evidence type="ECO:0000256" key="2">
    <source>
        <dbReference type="ARBA" id="ARBA00022679"/>
    </source>
</evidence>
<evidence type="ECO:0000256" key="3">
    <source>
        <dbReference type="ARBA" id="ARBA00022741"/>
    </source>
</evidence>
<feature type="domain" description="Carbohydrate kinase FGGY C-terminal" evidence="9">
    <location>
        <begin position="249"/>
        <end position="435"/>
    </location>
</feature>
<keyword evidence="2 7" id="KW-0808">Transferase</keyword>
<dbReference type="GO" id="GO:0005524">
    <property type="term" value="F:ATP binding"/>
    <property type="evidence" value="ECO:0007669"/>
    <property type="project" value="UniProtKB-KW"/>
</dbReference>
<dbReference type="Proteomes" id="UP000001024">
    <property type="component" value="Chromosome"/>
</dbReference>
<dbReference type="PIRSF" id="PIRSF000538">
    <property type="entry name" value="GlpK"/>
    <property type="match status" value="1"/>
</dbReference>
<proteinExistence type="inferred from homology"/>
<accession>Q9HJ76</accession>
<evidence type="ECO:0000256" key="5">
    <source>
        <dbReference type="ARBA" id="ARBA00022840"/>
    </source>
</evidence>
<dbReference type="GO" id="GO:0004370">
    <property type="term" value="F:glycerol kinase activity"/>
    <property type="evidence" value="ECO:0007669"/>
    <property type="project" value="TreeGrafter"/>
</dbReference>
<reference evidence="10 11" key="1">
    <citation type="journal article" date="2000" name="Nature">
        <title>The genome sequence of the thermoacidophilic scavenger Thermoplasma acidophilum.</title>
        <authorList>
            <person name="Ruepp A."/>
            <person name="Graml W."/>
            <person name="Santos-Martinez M.L."/>
            <person name="Koretke K.K."/>
            <person name="Volker C."/>
            <person name="Mewes H.W."/>
            <person name="Frishman D."/>
            <person name="Stocker S."/>
            <person name="Lupas A.N."/>
            <person name="Baumeister W."/>
        </authorList>
    </citation>
    <scope>NUCLEOTIDE SEQUENCE [LARGE SCALE GENOMIC DNA]</scope>
    <source>
        <strain evidence="11">ATCC 25905 / DSM 1728 / JCM 9062 / NBRC 15155 / AMRC-C165</strain>
    </source>
</reference>
<dbReference type="EMBL" id="AL445066">
    <property type="protein sequence ID" value="CAC12223.1"/>
    <property type="molecule type" value="Genomic_DNA"/>
</dbReference>
<evidence type="ECO:0000259" key="8">
    <source>
        <dbReference type="Pfam" id="PF00370"/>
    </source>
</evidence>
<evidence type="ECO:0000256" key="6">
    <source>
        <dbReference type="ARBA" id="ARBA00043149"/>
    </source>
</evidence>
<dbReference type="PROSITE" id="PS00933">
    <property type="entry name" value="FGGY_KINASES_1"/>
    <property type="match status" value="1"/>
</dbReference>
<evidence type="ECO:0000256" key="1">
    <source>
        <dbReference type="ARBA" id="ARBA00009156"/>
    </source>
</evidence>
<dbReference type="PaxDb" id="273075-Ta1096"/>
<dbReference type="PROSITE" id="PS00445">
    <property type="entry name" value="FGGY_KINASES_2"/>
    <property type="match status" value="1"/>
</dbReference>
<comment type="similarity">
    <text evidence="1 7">Belongs to the FGGY kinase family.</text>
</comment>
<keyword evidence="5" id="KW-0067">ATP-binding</keyword>
<gene>
    <name evidence="10" type="ordered locus">Ta1096</name>
</gene>
<dbReference type="NCBIfam" id="NF000756">
    <property type="entry name" value="PRK00047.1"/>
    <property type="match status" value="1"/>
</dbReference>
<dbReference type="GO" id="GO:0005829">
    <property type="term" value="C:cytosol"/>
    <property type="evidence" value="ECO:0007669"/>
    <property type="project" value="TreeGrafter"/>
</dbReference>
<keyword evidence="11" id="KW-1185">Reference proteome</keyword>
<evidence type="ECO:0000259" key="9">
    <source>
        <dbReference type="Pfam" id="PF02782"/>
    </source>
</evidence>
<dbReference type="STRING" id="273075.gene:9572316"/>
<sequence length="488" mass="54466">MDANGRIVSFAYRLNRQYFPAPGWVEQDPVNLWRNVRITLKKAIEESRIDLTGIASAGVTNQRETVLVWDRKTGRPLYNAIVWQDKRTSRRIKDLDEETSNSIMKTTGLRPDSYFSASKIQWLLENVEGLRKKMADGDVSFGTVDSWIIWNLNGSVNRSITVTDHSNASRTMLYDIAKLRWNPDLLDIFGGISETSLPEVMSSGSAEYGYISKDTSAIFDGREVPITADIGDQQSALFGQGCFNPGDVKATYGTGTFILSNAGTEVPQTSGTLLRTIFYSISGRELSYALEGSILASGSVLRWLQNSLHLFRSAKDIEDAAEKLKSNDGVYFVPAFSGLGSPYWDQDARGLFIGLTESTTADHLARSVLESEVYMATDVIMEIEKEIGRNIAKIRCDGGGSRSDFLMQFQADIANAEVLVPESSETTALGSAYLSGLVSGLWKSKDEIRELWRLKKVYRPVMSEEERKRNYVGWKDAVKRCMGWHPNI</sequence>
<evidence type="ECO:0000256" key="7">
    <source>
        <dbReference type="RuleBase" id="RU003733"/>
    </source>
</evidence>
<dbReference type="Gene3D" id="3.30.420.40">
    <property type="match status" value="2"/>
</dbReference>
<evidence type="ECO:0000313" key="10">
    <source>
        <dbReference type="EMBL" id="CAC12223.1"/>
    </source>
</evidence>
<dbReference type="CDD" id="cd07769">
    <property type="entry name" value="ASKHA_NBD_FGGY_GK"/>
    <property type="match status" value="1"/>
</dbReference>
<evidence type="ECO:0000313" key="11">
    <source>
        <dbReference type="Proteomes" id="UP000001024"/>
    </source>
</evidence>
<dbReference type="RefSeq" id="WP_010901506.1">
    <property type="nucleotide sequence ID" value="NC_002578.1"/>
</dbReference>
<dbReference type="InterPro" id="IPR043129">
    <property type="entry name" value="ATPase_NBD"/>
</dbReference>
<keyword evidence="4 7" id="KW-0418">Kinase</keyword>
<dbReference type="AlphaFoldDB" id="Q9HJ76"/>
<dbReference type="InterPro" id="IPR018483">
    <property type="entry name" value="Carb_kinase_FGGY_CS"/>
</dbReference>
<keyword evidence="3" id="KW-0547">Nucleotide-binding</keyword>
<feature type="domain" description="Carbohydrate kinase FGGY N-terminal" evidence="8">
    <location>
        <begin position="1"/>
        <end position="239"/>
    </location>
</feature>
<dbReference type="HOGENOM" id="CLU_009281_2_3_2"/>
<dbReference type="PANTHER" id="PTHR10196">
    <property type="entry name" value="SUGAR KINASE"/>
    <property type="match status" value="1"/>
</dbReference>